<proteinExistence type="predicted"/>
<organism evidence="1 2">
    <name type="scientific">Chitinimonas viridis</name>
    <dbReference type="NCBI Taxonomy" id="664880"/>
    <lineage>
        <taxon>Bacteria</taxon>
        <taxon>Pseudomonadati</taxon>
        <taxon>Pseudomonadota</taxon>
        <taxon>Betaproteobacteria</taxon>
        <taxon>Neisseriales</taxon>
        <taxon>Chitinibacteraceae</taxon>
        <taxon>Chitinimonas</taxon>
    </lineage>
</organism>
<reference evidence="1" key="2">
    <citation type="submission" date="2023-06" db="EMBL/GenBank/DDBJ databases">
        <authorList>
            <person name="Lucena T."/>
            <person name="Sun Q."/>
        </authorList>
    </citation>
    <scope>NUCLEOTIDE SEQUENCE</scope>
    <source>
        <strain evidence="1">CECT 7703</strain>
    </source>
</reference>
<gene>
    <name evidence="1" type="ORF">QWZ03_04130</name>
</gene>
<comment type="caution">
    <text evidence="1">The sequence shown here is derived from an EMBL/GenBank/DDBJ whole genome shotgun (WGS) entry which is preliminary data.</text>
</comment>
<dbReference type="RefSeq" id="WP_290331590.1">
    <property type="nucleotide sequence ID" value="NZ_JAUFPU010000004.1"/>
</dbReference>
<evidence type="ECO:0000313" key="1">
    <source>
        <dbReference type="EMBL" id="MDN3575957.1"/>
    </source>
</evidence>
<keyword evidence="2" id="KW-1185">Reference proteome</keyword>
<name>A0ABT8B148_9NEIS</name>
<accession>A0ABT8B148</accession>
<dbReference type="Gene3D" id="1.25.40.10">
    <property type="entry name" value="Tetratricopeptide repeat domain"/>
    <property type="match status" value="1"/>
</dbReference>
<dbReference type="SUPFAM" id="SSF48452">
    <property type="entry name" value="TPR-like"/>
    <property type="match status" value="1"/>
</dbReference>
<protein>
    <submittedName>
        <fullName evidence="1">Tetratricopeptide repeat protein</fullName>
    </submittedName>
</protein>
<evidence type="ECO:0000313" key="2">
    <source>
        <dbReference type="Proteomes" id="UP001180081"/>
    </source>
</evidence>
<dbReference type="EMBL" id="JAUFPU010000004">
    <property type="protein sequence ID" value="MDN3575957.1"/>
    <property type="molecule type" value="Genomic_DNA"/>
</dbReference>
<dbReference type="InterPro" id="IPR011990">
    <property type="entry name" value="TPR-like_helical_dom_sf"/>
</dbReference>
<dbReference type="Proteomes" id="UP001180081">
    <property type="component" value="Unassembled WGS sequence"/>
</dbReference>
<sequence>MSSNQIMLTDATHQEIKRLCALGDELALSGQHEDAVAEYNKAWMLVPDPKNEWETSTWILAAIADSCFFLGKKKSARQALEYAMICPSGLGNPFLHLRLGQILFDQGEVDLAADELMRAYMGAGEKIFENDDPKYLIFLRSRAYI</sequence>
<reference evidence="1" key="1">
    <citation type="journal article" date="2014" name="Int. J. Syst. Evol. Microbiol.">
        <title>Complete genome of a new Firmicutes species belonging to the dominant human colonic microbiota ('Ruminococcus bicirculans') reveals two chromosomes and a selective capacity to utilize plant glucans.</title>
        <authorList>
            <consortium name="NISC Comparative Sequencing Program"/>
            <person name="Wegmann U."/>
            <person name="Louis P."/>
            <person name="Goesmann A."/>
            <person name="Henrissat B."/>
            <person name="Duncan S.H."/>
            <person name="Flint H.J."/>
        </authorList>
    </citation>
    <scope>NUCLEOTIDE SEQUENCE</scope>
    <source>
        <strain evidence="1">CECT 7703</strain>
    </source>
</reference>